<evidence type="ECO:0000313" key="7">
    <source>
        <dbReference type="EMBL" id="QDV22363.1"/>
    </source>
</evidence>
<evidence type="ECO:0000256" key="2">
    <source>
        <dbReference type="ARBA" id="ARBA00022679"/>
    </source>
</evidence>
<dbReference type="InterPro" id="IPR030374">
    <property type="entry name" value="PABS"/>
</dbReference>
<feature type="active site" description="Proton acceptor" evidence="4">
    <location>
        <position position="611"/>
    </location>
</feature>
<evidence type="ECO:0000256" key="5">
    <source>
        <dbReference type="SAM" id="Phobius"/>
    </source>
</evidence>
<dbReference type="GO" id="GO:0006596">
    <property type="term" value="P:polyamine biosynthetic process"/>
    <property type="evidence" value="ECO:0007669"/>
    <property type="project" value="UniProtKB-UniRule"/>
</dbReference>
<protein>
    <submittedName>
        <fullName evidence="7">Spermidine synthase</fullName>
        <ecNumber evidence="7">2.5.1.16</ecNumber>
    </submittedName>
</protein>
<evidence type="ECO:0000313" key="8">
    <source>
        <dbReference type="Proteomes" id="UP000318017"/>
    </source>
</evidence>
<feature type="transmembrane region" description="Helical" evidence="5">
    <location>
        <begin position="70"/>
        <end position="91"/>
    </location>
</feature>
<dbReference type="PANTHER" id="PTHR43317:SF3">
    <property type="entry name" value="BLR2883 PROTEIN"/>
    <property type="match status" value="1"/>
</dbReference>
<feature type="transmembrane region" description="Helical" evidence="5">
    <location>
        <begin position="311"/>
        <end position="332"/>
    </location>
</feature>
<gene>
    <name evidence="7" type="primary">speE</name>
    <name evidence="7" type="ORF">Q31a_06470</name>
</gene>
<name>A0A518G194_9BACT</name>
<feature type="transmembrane region" description="Helical" evidence="5">
    <location>
        <begin position="388"/>
        <end position="411"/>
    </location>
</feature>
<dbReference type="OrthoDB" id="5516475at2"/>
<dbReference type="Gene3D" id="3.40.50.150">
    <property type="entry name" value="Vaccinia Virus protein VP39"/>
    <property type="match status" value="1"/>
</dbReference>
<keyword evidence="5" id="KW-1133">Transmembrane helix</keyword>
<evidence type="ECO:0000256" key="4">
    <source>
        <dbReference type="PROSITE-ProRule" id="PRU00354"/>
    </source>
</evidence>
<keyword evidence="5" id="KW-0472">Membrane</keyword>
<dbReference type="PROSITE" id="PS51006">
    <property type="entry name" value="PABS_2"/>
    <property type="match status" value="1"/>
</dbReference>
<dbReference type="CDD" id="cd02440">
    <property type="entry name" value="AdoMet_MTases"/>
    <property type="match status" value="1"/>
</dbReference>
<evidence type="ECO:0000256" key="1">
    <source>
        <dbReference type="ARBA" id="ARBA00007867"/>
    </source>
</evidence>
<dbReference type="EC" id="2.5.1.16" evidence="7"/>
<dbReference type="SUPFAM" id="SSF103473">
    <property type="entry name" value="MFS general substrate transporter"/>
    <property type="match status" value="1"/>
</dbReference>
<dbReference type="InterPro" id="IPR036259">
    <property type="entry name" value="MFS_trans_sf"/>
</dbReference>
<dbReference type="EMBL" id="CP036298">
    <property type="protein sequence ID" value="QDV22363.1"/>
    <property type="molecule type" value="Genomic_DNA"/>
</dbReference>
<organism evidence="7 8">
    <name type="scientific">Aureliella helgolandensis</name>
    <dbReference type="NCBI Taxonomy" id="2527968"/>
    <lineage>
        <taxon>Bacteria</taxon>
        <taxon>Pseudomonadati</taxon>
        <taxon>Planctomycetota</taxon>
        <taxon>Planctomycetia</taxon>
        <taxon>Pirellulales</taxon>
        <taxon>Pirellulaceae</taxon>
        <taxon>Aureliella</taxon>
    </lineage>
</organism>
<dbReference type="NCBIfam" id="NF037959">
    <property type="entry name" value="MFS_SpdSyn"/>
    <property type="match status" value="1"/>
</dbReference>
<feature type="transmembrane region" description="Helical" evidence="5">
    <location>
        <begin position="5"/>
        <end position="25"/>
    </location>
</feature>
<keyword evidence="3 4" id="KW-0620">Polyamine biosynthesis</keyword>
<dbReference type="GO" id="GO:0004766">
    <property type="term" value="F:spermidine synthase activity"/>
    <property type="evidence" value="ECO:0007669"/>
    <property type="project" value="UniProtKB-EC"/>
</dbReference>
<feature type="transmembrane region" description="Helical" evidence="5">
    <location>
        <begin position="352"/>
        <end position="376"/>
    </location>
</feature>
<feature type="transmembrane region" description="Helical" evidence="5">
    <location>
        <begin position="37"/>
        <end position="58"/>
    </location>
</feature>
<evidence type="ECO:0000256" key="3">
    <source>
        <dbReference type="ARBA" id="ARBA00023115"/>
    </source>
</evidence>
<feature type="domain" description="PABS" evidence="6">
    <location>
        <begin position="522"/>
        <end position="702"/>
    </location>
</feature>
<keyword evidence="2 4" id="KW-0808">Transferase</keyword>
<dbReference type="KEGG" id="ahel:Q31a_06470"/>
<dbReference type="InterPro" id="IPR029063">
    <property type="entry name" value="SAM-dependent_MTases_sf"/>
</dbReference>
<feature type="transmembrane region" description="Helical" evidence="5">
    <location>
        <begin position="279"/>
        <end position="299"/>
    </location>
</feature>
<keyword evidence="8" id="KW-1185">Reference proteome</keyword>
<feature type="transmembrane region" description="Helical" evidence="5">
    <location>
        <begin position="156"/>
        <end position="178"/>
    </location>
</feature>
<keyword evidence="5" id="KW-0812">Transmembrane</keyword>
<reference evidence="7 8" key="1">
    <citation type="submission" date="2019-02" db="EMBL/GenBank/DDBJ databases">
        <title>Deep-cultivation of Planctomycetes and their phenomic and genomic characterization uncovers novel biology.</title>
        <authorList>
            <person name="Wiegand S."/>
            <person name="Jogler M."/>
            <person name="Boedeker C."/>
            <person name="Pinto D."/>
            <person name="Vollmers J."/>
            <person name="Rivas-Marin E."/>
            <person name="Kohn T."/>
            <person name="Peeters S.H."/>
            <person name="Heuer A."/>
            <person name="Rast P."/>
            <person name="Oberbeckmann S."/>
            <person name="Bunk B."/>
            <person name="Jeske O."/>
            <person name="Meyerdierks A."/>
            <person name="Storesund J.E."/>
            <person name="Kallscheuer N."/>
            <person name="Luecker S."/>
            <person name="Lage O.M."/>
            <person name="Pohl T."/>
            <person name="Merkel B.J."/>
            <person name="Hornburger P."/>
            <person name="Mueller R.-W."/>
            <person name="Bruemmer F."/>
            <person name="Labrenz M."/>
            <person name="Spormann A.M."/>
            <person name="Op den Camp H."/>
            <person name="Overmann J."/>
            <person name="Amann R."/>
            <person name="Jetten M.S.M."/>
            <person name="Mascher T."/>
            <person name="Medema M.H."/>
            <person name="Devos D.P."/>
            <person name="Kaster A.-K."/>
            <person name="Ovreas L."/>
            <person name="Rohde M."/>
            <person name="Galperin M.Y."/>
            <person name="Jogler C."/>
        </authorList>
    </citation>
    <scope>NUCLEOTIDE SEQUENCE [LARGE SCALE GENOMIC DNA]</scope>
    <source>
        <strain evidence="7 8">Q31a</strain>
    </source>
</reference>
<proteinExistence type="inferred from homology"/>
<feature type="transmembrane region" description="Helical" evidence="5">
    <location>
        <begin position="184"/>
        <end position="205"/>
    </location>
</feature>
<comment type="similarity">
    <text evidence="1">Belongs to the spermidine/spermine synthase family.</text>
</comment>
<dbReference type="AlphaFoldDB" id="A0A518G194"/>
<feature type="transmembrane region" description="Helical" evidence="5">
    <location>
        <begin position="443"/>
        <end position="461"/>
    </location>
</feature>
<dbReference type="PANTHER" id="PTHR43317">
    <property type="entry name" value="THERMOSPERMINE SYNTHASE ACAULIS5"/>
    <property type="match status" value="1"/>
</dbReference>
<evidence type="ECO:0000259" key="6">
    <source>
        <dbReference type="PROSITE" id="PS51006"/>
    </source>
</evidence>
<feature type="transmembrane region" description="Helical" evidence="5">
    <location>
        <begin position="247"/>
        <end position="267"/>
    </location>
</feature>
<dbReference type="SUPFAM" id="SSF53335">
    <property type="entry name" value="S-adenosyl-L-methionine-dependent methyltransferases"/>
    <property type="match status" value="1"/>
</dbReference>
<feature type="transmembrane region" description="Helical" evidence="5">
    <location>
        <begin position="417"/>
        <end position="436"/>
    </location>
</feature>
<dbReference type="Pfam" id="PF01564">
    <property type="entry name" value="Spermine_synth"/>
    <property type="match status" value="1"/>
</dbReference>
<sequence length="809" mass="88582">MNRVIAYYCIFFFSGLAALVYEVSWNRQLGVLFGHTSHTAAVVLTAYFGGMAIGYALGGKLANRINPFRGYAVCEILAGGWALLVPSLLSFATTGNLAPWLQHDLPLVQMLVRLLASGLLLAPATIALGATLPLMSEMLSRRADDALLELHAARFTTAYAFNTLGALSGVFLAASWLLPSVGVASSSMFAASVSALCGGAAWLYGKGQVAPAHVRRQSGISSPTGAQFPAQPGGVCSTGGEPVSMSFWWIVVGISGGATLALEVLYARLFTLVFHNSTYTFSFVLITFLLGLSLGALVARYLALRFAIMSIACWASSLAALSVSLSVIGFVYGTQLQYFQYGSTFASYYLGGLLLVGGVCLPVATCLGMLLPLAWRQARQFGEWQSQFIGWATAVSTLSAAGGAVMASFLLFPTFGLWWSFGCIALLLLLPTLYATQQRKMGSAIYAATLAGVVAMLPIFFSNPESWTASAGYESLLARWHSTYGWIDVIEDNRTGAKKVRQNLHYRFGATGFNSEREFRQAHLPLLLHPQPENALFIGLGTGMTAAGAVPHRELQAIEIVELIPEVVDAVRLLGKENRHIVDDPRTQMHVGDGRHFLASTPTKFDVIISDLFVPWESETGYLYTLEHFQTTQKCLRPGGVFCQWLPLYQMGIPEFESIADSLRRVFPHVTLWWGRLHPTRPILALVASEEPLDFNFQLLDERLQDLQATGEFSDSQLRSAISLAELFAGDWPLRNQVTLNTDEHPWVEFRSPISHRSGQLFQGPRLREYLLHQLEQNSADSVRFSSDTASGAEVRPRAWQRTVMFPQP</sequence>
<dbReference type="Proteomes" id="UP000318017">
    <property type="component" value="Chromosome"/>
</dbReference>
<accession>A0A518G194</accession>
<feature type="transmembrane region" description="Helical" evidence="5">
    <location>
        <begin position="111"/>
        <end position="135"/>
    </location>
</feature>